<dbReference type="EMBL" id="CP003167">
    <property type="protein sequence ID" value="AGB02587.1"/>
    <property type="molecule type" value="Genomic_DNA"/>
</dbReference>
<dbReference type="OrthoDB" id="7284at2157"/>
<dbReference type="RefSeq" id="WP_015285550.1">
    <property type="nucleotide sequence ID" value="NC_019943.1"/>
</dbReference>
<accession>L0HCX8</accession>
<keyword evidence="4" id="KW-1185">Reference proteome</keyword>
<dbReference type="PANTHER" id="PTHR11079">
    <property type="entry name" value="CYTOSINE DEAMINASE FAMILY MEMBER"/>
    <property type="match status" value="1"/>
</dbReference>
<evidence type="ECO:0000313" key="3">
    <source>
        <dbReference type="EMBL" id="AGB02587.1"/>
    </source>
</evidence>
<dbReference type="GO" id="GO:0047974">
    <property type="term" value="F:guanosine deaminase activity"/>
    <property type="evidence" value="ECO:0007669"/>
    <property type="project" value="TreeGrafter"/>
</dbReference>
<dbReference type="PROSITE" id="PS51747">
    <property type="entry name" value="CYT_DCMP_DEAMINASES_2"/>
    <property type="match status" value="1"/>
</dbReference>
<dbReference type="InterPro" id="IPR002125">
    <property type="entry name" value="CMP_dCMP_dom"/>
</dbReference>
<reference evidence="3 4" key="2">
    <citation type="journal article" date="2014" name="Genome Announc.">
        <title>Complete Genome Sequence of Methanoregula formicica SMSPT, a Mesophilic Hydrogenotrophic Methanogen Isolated from a Methanogenic Upflow Anaerobic Sludge Blanket Reactor.</title>
        <authorList>
            <person name="Yamamoto K."/>
            <person name="Tamaki H."/>
            <person name="Cadillo-Quiroz H."/>
            <person name="Imachi H."/>
            <person name="Kyrpides N."/>
            <person name="Woyke T."/>
            <person name="Goodwin L."/>
            <person name="Zinder S.H."/>
            <person name="Kamagata Y."/>
            <person name="Liu W.T."/>
        </authorList>
    </citation>
    <scope>NUCLEOTIDE SEQUENCE [LARGE SCALE GENOMIC DNA]</scope>
    <source>
        <strain evidence="4">DSM 22288 / NBRC 105244 / SMSP</strain>
    </source>
</reference>
<dbReference type="STRING" id="593750.Metfor_1557"/>
<dbReference type="PANTHER" id="PTHR11079:SF161">
    <property type="entry name" value="CMP_DCMP-TYPE DEAMINASE DOMAIN-CONTAINING PROTEIN"/>
    <property type="match status" value="1"/>
</dbReference>
<sequence precursor="true">MKNISMNVLPVFLFLVLFIIVGGCITKTTDNDNSGMSGPSGQVVSANPGTLNVPDVETTVSGISGPGSEDVNYFSDGKDFPLTREQILKHLRTANEVAKEAKAAGHHPFGAVLVAPDGETVLMKQGNMGGLSHAETELSRRASLQYDPDYLWNCTLVTTFEPCAMCSGNIYWANIGNMAYGAPETTLKNLTGASKSNPTMNLPSRTVFAAGQKPIRVAGPFPELEDELVAPHRDFWK</sequence>
<feature type="domain" description="CMP/dCMP-type deaminase" evidence="2">
    <location>
        <begin position="85"/>
        <end position="197"/>
    </location>
</feature>
<name>L0HCX8_METFS</name>
<gene>
    <name evidence="3" type="ordered locus">Metfor_1557</name>
</gene>
<dbReference type="CDD" id="cd01285">
    <property type="entry name" value="nucleoside_deaminase"/>
    <property type="match status" value="1"/>
</dbReference>
<evidence type="ECO:0000256" key="1">
    <source>
        <dbReference type="SAM" id="MobiDB-lite"/>
    </source>
</evidence>
<dbReference type="Proteomes" id="UP000010824">
    <property type="component" value="Chromosome"/>
</dbReference>
<feature type="region of interest" description="Disordered" evidence="1">
    <location>
        <begin position="30"/>
        <end position="49"/>
    </location>
</feature>
<evidence type="ECO:0000259" key="2">
    <source>
        <dbReference type="PROSITE" id="PS51747"/>
    </source>
</evidence>
<protein>
    <submittedName>
        <fullName evidence="3">Cytosine/adenosine deaminase</fullName>
    </submittedName>
</protein>
<dbReference type="Pfam" id="PF00383">
    <property type="entry name" value="dCMP_cyt_deam_1"/>
    <property type="match status" value="1"/>
</dbReference>
<dbReference type="InParanoid" id="L0HCX8"/>
<dbReference type="HOGENOM" id="CLU_1168572_0_0_2"/>
<dbReference type="KEGG" id="mfo:Metfor_1557"/>
<dbReference type="SUPFAM" id="SSF53927">
    <property type="entry name" value="Cytidine deaminase-like"/>
    <property type="match status" value="1"/>
</dbReference>
<dbReference type="InterPro" id="IPR016193">
    <property type="entry name" value="Cytidine_deaminase-like"/>
</dbReference>
<dbReference type="GO" id="GO:0006152">
    <property type="term" value="P:purine nucleoside catabolic process"/>
    <property type="evidence" value="ECO:0007669"/>
    <property type="project" value="TreeGrafter"/>
</dbReference>
<reference evidence="4" key="1">
    <citation type="submission" date="2011-12" db="EMBL/GenBank/DDBJ databases">
        <title>Complete sequence of Methanoregula formicicum SMSP.</title>
        <authorList>
            <person name="Lucas S."/>
            <person name="Han J."/>
            <person name="Lapidus A."/>
            <person name="Cheng J.-F."/>
            <person name="Goodwin L."/>
            <person name="Pitluck S."/>
            <person name="Peters L."/>
            <person name="Ovchinnikova G."/>
            <person name="Teshima H."/>
            <person name="Detter J.C."/>
            <person name="Han C."/>
            <person name="Tapia R."/>
            <person name="Land M."/>
            <person name="Hauser L."/>
            <person name="Kyrpides N."/>
            <person name="Ivanova N."/>
            <person name="Pagani I."/>
            <person name="Imachi H."/>
            <person name="Tamaki H."/>
            <person name="Sekiguchi Y."/>
            <person name="Kamagata Y."/>
            <person name="Cadillo-Quiroz H."/>
            <person name="Zinder S."/>
            <person name="Liu W.-T."/>
            <person name="Woyke T."/>
        </authorList>
    </citation>
    <scope>NUCLEOTIDE SEQUENCE [LARGE SCALE GENOMIC DNA]</scope>
    <source>
        <strain evidence="4">DSM 22288 / NBRC 105244 / SMSP</strain>
    </source>
</reference>
<dbReference type="Gene3D" id="3.40.140.10">
    <property type="entry name" value="Cytidine Deaminase, domain 2"/>
    <property type="match status" value="1"/>
</dbReference>
<proteinExistence type="predicted"/>
<evidence type="ECO:0000313" key="4">
    <source>
        <dbReference type="Proteomes" id="UP000010824"/>
    </source>
</evidence>
<dbReference type="eggNOG" id="arCOG01488">
    <property type="taxonomic scope" value="Archaea"/>
</dbReference>
<organism evidence="3 4">
    <name type="scientific">Methanoregula formicica (strain DSM 22288 / NBRC 105244 / SMSP)</name>
    <dbReference type="NCBI Taxonomy" id="593750"/>
    <lineage>
        <taxon>Archaea</taxon>
        <taxon>Methanobacteriati</taxon>
        <taxon>Methanobacteriota</taxon>
        <taxon>Stenosarchaea group</taxon>
        <taxon>Methanomicrobia</taxon>
        <taxon>Methanomicrobiales</taxon>
        <taxon>Methanoregulaceae</taxon>
        <taxon>Methanoregula</taxon>
    </lineage>
</organism>
<dbReference type="PROSITE" id="PS51257">
    <property type="entry name" value="PROKAR_LIPOPROTEIN"/>
    <property type="match status" value="1"/>
</dbReference>
<dbReference type="AlphaFoldDB" id="L0HCX8"/>
<dbReference type="GeneID" id="14307946"/>